<dbReference type="SUPFAM" id="SSF50998">
    <property type="entry name" value="Quinoprotein alcohol dehydrogenase-like"/>
    <property type="match status" value="1"/>
</dbReference>
<dbReference type="Proteomes" id="UP000316714">
    <property type="component" value="Unassembled WGS sequence"/>
</dbReference>
<name>A0A5C5V0J8_9BACT</name>
<protein>
    <submittedName>
        <fullName evidence="3">Outer membrane biogenesis protein BamB</fullName>
    </submittedName>
</protein>
<feature type="domain" description="Pyrrolo-quinoline quinone repeat" evidence="2">
    <location>
        <begin position="223"/>
        <end position="324"/>
    </location>
</feature>
<dbReference type="InterPro" id="IPR002372">
    <property type="entry name" value="PQQ_rpt_dom"/>
</dbReference>
<dbReference type="OrthoDB" id="7051554at2"/>
<feature type="transmembrane region" description="Helical" evidence="1">
    <location>
        <begin position="39"/>
        <end position="60"/>
    </location>
</feature>
<keyword evidence="4" id="KW-1185">Reference proteome</keyword>
<reference evidence="3 4" key="1">
    <citation type="submission" date="2019-02" db="EMBL/GenBank/DDBJ databases">
        <title>Deep-cultivation of Planctomycetes and their phenomic and genomic characterization uncovers novel biology.</title>
        <authorList>
            <person name="Wiegand S."/>
            <person name="Jogler M."/>
            <person name="Boedeker C."/>
            <person name="Pinto D."/>
            <person name="Vollmers J."/>
            <person name="Rivas-Marin E."/>
            <person name="Kohn T."/>
            <person name="Peeters S.H."/>
            <person name="Heuer A."/>
            <person name="Rast P."/>
            <person name="Oberbeckmann S."/>
            <person name="Bunk B."/>
            <person name="Jeske O."/>
            <person name="Meyerdierks A."/>
            <person name="Storesund J.E."/>
            <person name="Kallscheuer N."/>
            <person name="Luecker S."/>
            <person name="Lage O.M."/>
            <person name="Pohl T."/>
            <person name="Merkel B.J."/>
            <person name="Hornburger P."/>
            <person name="Mueller R.-W."/>
            <person name="Bruemmer F."/>
            <person name="Labrenz M."/>
            <person name="Spormann A.M."/>
            <person name="Op Den Camp H."/>
            <person name="Overmann J."/>
            <person name="Amann R."/>
            <person name="Jetten M.S.M."/>
            <person name="Mascher T."/>
            <person name="Medema M.H."/>
            <person name="Devos D.P."/>
            <person name="Kaster A.-K."/>
            <person name="Ovreas L."/>
            <person name="Rohde M."/>
            <person name="Galperin M.Y."/>
            <person name="Jogler C."/>
        </authorList>
    </citation>
    <scope>NUCLEOTIDE SEQUENCE [LARGE SCALE GENOMIC DNA]</scope>
    <source>
        <strain evidence="3 4">KOR34</strain>
    </source>
</reference>
<keyword evidence="1" id="KW-1133">Transmembrane helix</keyword>
<evidence type="ECO:0000313" key="3">
    <source>
        <dbReference type="EMBL" id="TWT31272.1"/>
    </source>
</evidence>
<feature type="transmembrane region" description="Helical" evidence="1">
    <location>
        <begin position="9"/>
        <end position="27"/>
    </location>
</feature>
<feature type="domain" description="Pyrrolo-quinoline quinone repeat" evidence="2">
    <location>
        <begin position="366"/>
        <end position="516"/>
    </location>
</feature>
<dbReference type="EMBL" id="SIHJ01000004">
    <property type="protein sequence ID" value="TWT31272.1"/>
    <property type="molecule type" value="Genomic_DNA"/>
</dbReference>
<dbReference type="InterPro" id="IPR015943">
    <property type="entry name" value="WD40/YVTN_repeat-like_dom_sf"/>
</dbReference>
<keyword evidence="1" id="KW-0812">Transmembrane</keyword>
<dbReference type="InterPro" id="IPR011047">
    <property type="entry name" value="Quinoprotein_ADH-like_sf"/>
</dbReference>
<accession>A0A5C5V0J8</accession>
<evidence type="ECO:0000259" key="2">
    <source>
        <dbReference type="Pfam" id="PF13360"/>
    </source>
</evidence>
<dbReference type="RefSeq" id="WP_146568451.1">
    <property type="nucleotide sequence ID" value="NZ_SIHJ01000004.1"/>
</dbReference>
<sequence>MSSANENPLRLRVPVLLVLVMWASAILPTRLTQFSMTTVWFLMVGLGGAMLAYAGWWLAFSRVTVADRVSGVLLMIGALVAGVQFTFHHTAGQFMPMLVLLLPGVFTAVTFGMLLSKSLPWGMARWVVAAWMLMAVVVWSGVRVDGSDGRMALQLSWRGLPTAEEVFLAQRGQQEGVSGVSLEESQGTVTLAEGDWPCFRGPQQDAVYHGPPFPTDWNLHAPKQLWRRRVGPGWSSFAVIGDRLYTQEQRGEQEATVCYNGNTGDEAWAATTDARFYKVESGVGPLATPSFYEGAIFSCGAAGAVMRLDAATGAVGWRRQLTTDLPRDTPPEWGFASSLLLVPHDGAALAIVYVGNPDPTGESSDAASQAVIAYHSDTGEPAWTAGVGNHAYCTPVLASLGGVDQVLCASNAGLESLAPATGERLWFYEWPTGEFPRIAQPIIVDDETVVLASGYGFGAHGIQVSQDTGEWKTDTLWQSRNLRPYFNDCVHHDGYVYGFDDKFFTCLDVRTGKLAWPKRTRRQTQFGCGQVVLAERSGALLVMTEHTGELVLLAPRPDGPQELSRMKVLEGKTWNHPVLAHGRLYVRNGVEAACYQLPALDIATRSTGDGVSR</sequence>
<comment type="caution">
    <text evidence="3">The sequence shown here is derived from an EMBL/GenBank/DDBJ whole genome shotgun (WGS) entry which is preliminary data.</text>
</comment>
<dbReference type="AlphaFoldDB" id="A0A5C5V0J8"/>
<organism evidence="3 4">
    <name type="scientific">Posidoniimonas corsicana</name>
    <dbReference type="NCBI Taxonomy" id="1938618"/>
    <lineage>
        <taxon>Bacteria</taxon>
        <taxon>Pseudomonadati</taxon>
        <taxon>Planctomycetota</taxon>
        <taxon>Planctomycetia</taxon>
        <taxon>Pirellulales</taxon>
        <taxon>Lacipirellulaceae</taxon>
        <taxon>Posidoniimonas</taxon>
    </lineage>
</organism>
<gene>
    <name evidence="3" type="ORF">KOR34_46480</name>
</gene>
<dbReference type="PANTHER" id="PTHR34512:SF30">
    <property type="entry name" value="OUTER MEMBRANE PROTEIN ASSEMBLY FACTOR BAMB"/>
    <property type="match status" value="1"/>
</dbReference>
<feature type="transmembrane region" description="Helical" evidence="1">
    <location>
        <begin position="72"/>
        <end position="91"/>
    </location>
</feature>
<feature type="transmembrane region" description="Helical" evidence="1">
    <location>
        <begin position="97"/>
        <end position="116"/>
    </location>
</feature>
<feature type="transmembrane region" description="Helical" evidence="1">
    <location>
        <begin position="123"/>
        <end position="142"/>
    </location>
</feature>
<dbReference type="PANTHER" id="PTHR34512">
    <property type="entry name" value="CELL SURFACE PROTEIN"/>
    <property type="match status" value="1"/>
</dbReference>
<evidence type="ECO:0000256" key="1">
    <source>
        <dbReference type="SAM" id="Phobius"/>
    </source>
</evidence>
<evidence type="ECO:0000313" key="4">
    <source>
        <dbReference type="Proteomes" id="UP000316714"/>
    </source>
</evidence>
<dbReference type="Gene3D" id="2.130.10.10">
    <property type="entry name" value="YVTN repeat-like/Quinoprotein amine dehydrogenase"/>
    <property type="match status" value="1"/>
</dbReference>
<keyword evidence="1" id="KW-0472">Membrane</keyword>
<dbReference type="Pfam" id="PF13360">
    <property type="entry name" value="PQQ_2"/>
    <property type="match status" value="2"/>
</dbReference>
<proteinExistence type="predicted"/>